<evidence type="ECO:0000256" key="3">
    <source>
        <dbReference type="ARBA" id="ARBA00022833"/>
    </source>
</evidence>
<dbReference type="PANTHER" id="PTHR11079">
    <property type="entry name" value="CYTOSINE DEAMINASE FAMILY MEMBER"/>
    <property type="match status" value="1"/>
</dbReference>
<dbReference type="Pfam" id="PF00383">
    <property type="entry name" value="dCMP_cyt_deam_1"/>
    <property type="match status" value="1"/>
</dbReference>
<dbReference type="GO" id="GO:0005634">
    <property type="term" value="C:nucleus"/>
    <property type="evidence" value="ECO:0007669"/>
    <property type="project" value="TreeGrafter"/>
</dbReference>
<evidence type="ECO:0000259" key="5">
    <source>
        <dbReference type="PROSITE" id="PS51747"/>
    </source>
</evidence>
<evidence type="ECO:0000256" key="4">
    <source>
        <dbReference type="SAM" id="MobiDB-lite"/>
    </source>
</evidence>
<reference evidence="6 7" key="1">
    <citation type="submission" date="2015-07" db="EMBL/GenBank/DDBJ databases">
        <authorList>
            <person name="Noorani M."/>
        </authorList>
    </citation>
    <scope>NUCLEOTIDE SEQUENCE [LARGE SCALE GENOMIC DNA]</scope>
    <source>
        <strain evidence="6">BBA 69670</strain>
    </source>
</reference>
<dbReference type="CDD" id="cd01285">
    <property type="entry name" value="nucleoside_deaminase"/>
    <property type="match status" value="1"/>
</dbReference>
<dbReference type="SUPFAM" id="SSF53927">
    <property type="entry name" value="Cytidine deaminase-like"/>
    <property type="match status" value="1"/>
</dbReference>
<dbReference type="Proteomes" id="UP000044841">
    <property type="component" value="Unassembled WGS sequence"/>
</dbReference>
<evidence type="ECO:0000313" key="6">
    <source>
        <dbReference type="EMBL" id="CUA72756.1"/>
    </source>
</evidence>
<dbReference type="GO" id="GO:0002100">
    <property type="term" value="P:tRNA wobble adenosine to inosine editing"/>
    <property type="evidence" value="ECO:0007669"/>
    <property type="project" value="InterPro"/>
</dbReference>
<evidence type="ECO:0000256" key="2">
    <source>
        <dbReference type="ARBA" id="ARBA00022801"/>
    </source>
</evidence>
<keyword evidence="3" id="KW-0862">Zinc</keyword>
<dbReference type="Gene3D" id="3.40.140.10">
    <property type="entry name" value="Cytidine Deaminase, domain 2"/>
    <property type="match status" value="1"/>
</dbReference>
<dbReference type="SMR" id="A0A0K6G2L8"/>
<dbReference type="AlphaFoldDB" id="A0A0K6G2L8"/>
<feature type="region of interest" description="Disordered" evidence="4">
    <location>
        <begin position="187"/>
        <end position="209"/>
    </location>
</feature>
<gene>
    <name evidence="6" type="ORF">RSOLAG22IIIB_05015</name>
</gene>
<dbReference type="GO" id="GO:0005737">
    <property type="term" value="C:cytoplasm"/>
    <property type="evidence" value="ECO:0007669"/>
    <property type="project" value="TreeGrafter"/>
</dbReference>
<name>A0A0K6G2L8_9AGAM</name>
<dbReference type="GO" id="GO:0052717">
    <property type="term" value="F:tRNA-specific adenosine-34 deaminase activity"/>
    <property type="evidence" value="ECO:0007669"/>
    <property type="project" value="UniProtKB-EC"/>
</dbReference>
<proteinExistence type="predicted"/>
<dbReference type="PROSITE" id="PS51747">
    <property type="entry name" value="CYT_DCMP_DEAMINASES_2"/>
    <property type="match status" value="1"/>
</dbReference>
<dbReference type="InterPro" id="IPR002125">
    <property type="entry name" value="CMP_dCMP_dom"/>
</dbReference>
<feature type="domain" description="CMP/dCMP-type deaminase" evidence="5">
    <location>
        <begin position="12"/>
        <end position="138"/>
    </location>
</feature>
<evidence type="ECO:0000313" key="7">
    <source>
        <dbReference type="Proteomes" id="UP000044841"/>
    </source>
</evidence>
<protein>
    <submittedName>
        <fullName evidence="6">tRNA-specific adenosine deaminase 2</fullName>
    </submittedName>
</protein>
<sequence length="254" mass="28578">MYEYVPPDKQDPMHLEWMKEALSMAEEAMEAHEVPVGCVFVREGKVIARARNRTNQLRNATRHAELEAIDEIFDSPSLTPTPIPPYPLSQTDLYVTVEPCIMCASALRQLGLRATYFGAANERFGGCGSVLDVNERPSSVHPPYRASFGYLREECIMILRRFYMTENTNAPIPKTKARRILKTFIPDPTGAKKPPSVHPAIENQSSPDVPSEHYRAYMINLNLSNRVPAPWLAARSLAPIFKRALICVYSGPFT</sequence>
<dbReference type="InterPro" id="IPR016192">
    <property type="entry name" value="APOBEC/CMP_deaminase_Zn-bd"/>
</dbReference>
<keyword evidence="2" id="KW-0378">Hydrolase</keyword>
<dbReference type="PANTHER" id="PTHR11079:SF149">
    <property type="entry name" value="TRNA-SPECIFIC ADENOSINE DEAMINASE 2"/>
    <property type="match status" value="1"/>
</dbReference>
<keyword evidence="1" id="KW-0479">Metal-binding</keyword>
<dbReference type="InterPro" id="IPR016193">
    <property type="entry name" value="Cytidine_deaminase-like"/>
</dbReference>
<evidence type="ECO:0000256" key="1">
    <source>
        <dbReference type="ARBA" id="ARBA00022723"/>
    </source>
</evidence>
<keyword evidence="7" id="KW-1185">Reference proteome</keyword>
<dbReference type="EMBL" id="CYGV01001312">
    <property type="protein sequence ID" value="CUA72756.1"/>
    <property type="molecule type" value="Genomic_DNA"/>
</dbReference>
<accession>A0A0K6G2L8</accession>
<dbReference type="PROSITE" id="PS00903">
    <property type="entry name" value="CYT_DCMP_DEAMINASES_1"/>
    <property type="match status" value="1"/>
</dbReference>
<dbReference type="GO" id="GO:0008270">
    <property type="term" value="F:zinc ion binding"/>
    <property type="evidence" value="ECO:0007669"/>
    <property type="project" value="InterPro"/>
</dbReference>
<organism evidence="6 7">
    <name type="scientific">Rhizoctonia solani</name>
    <dbReference type="NCBI Taxonomy" id="456999"/>
    <lineage>
        <taxon>Eukaryota</taxon>
        <taxon>Fungi</taxon>
        <taxon>Dikarya</taxon>
        <taxon>Basidiomycota</taxon>
        <taxon>Agaricomycotina</taxon>
        <taxon>Agaricomycetes</taxon>
        <taxon>Cantharellales</taxon>
        <taxon>Ceratobasidiaceae</taxon>
        <taxon>Rhizoctonia</taxon>
    </lineage>
</organism>